<evidence type="ECO:0000313" key="1">
    <source>
        <dbReference type="EMBL" id="AOZ49037.1"/>
    </source>
</evidence>
<proteinExistence type="predicted"/>
<gene>
    <name evidence="1" type="ORF">BKX93_02820</name>
</gene>
<sequence length="68" mass="7432">MIGPVWVVQDKDTGQFLCPLDGDVGFTKFLSGAGRFDNPESAIDTARFILGNSFVVCSFFDDVSKCYS</sequence>
<evidence type="ECO:0000313" key="2">
    <source>
        <dbReference type="Proteomes" id="UP000178776"/>
    </source>
</evidence>
<accession>A0A1D9LCP3</accession>
<dbReference type="KEGG" id="cvc:BKX93_02820"/>
<name>A0A1D9LCP3_9NEIS</name>
<dbReference type="AlphaFoldDB" id="A0A1D9LCP3"/>
<reference evidence="1 2" key="1">
    <citation type="submission" date="2016-10" db="EMBL/GenBank/DDBJ databases">
        <title>Chromobacterium muskegensis sp. nov., an insecticidal bacterium isolated from Sphagnum bogs.</title>
        <authorList>
            <person name="Sparks M.E."/>
            <person name="Blackburn M.B."/>
            <person name="Gundersen-Rindal D.E."/>
            <person name="Mitchell A."/>
            <person name="Farrar R."/>
            <person name="Kuhar D."/>
        </authorList>
    </citation>
    <scope>NUCLEOTIDE SEQUENCE [LARGE SCALE GENOMIC DNA]</scope>
    <source>
        <strain evidence="1 2">21-1</strain>
    </source>
</reference>
<protein>
    <submittedName>
        <fullName evidence="1">Uncharacterized protein</fullName>
    </submittedName>
</protein>
<dbReference type="STRING" id="1108595.BKX93_02820"/>
<dbReference type="EMBL" id="CP017707">
    <property type="protein sequence ID" value="AOZ49037.1"/>
    <property type="molecule type" value="Genomic_DNA"/>
</dbReference>
<dbReference type="Proteomes" id="UP000178776">
    <property type="component" value="Chromosome"/>
</dbReference>
<organism evidence="1 2">
    <name type="scientific">Chromobacterium vaccinii</name>
    <dbReference type="NCBI Taxonomy" id="1108595"/>
    <lineage>
        <taxon>Bacteria</taxon>
        <taxon>Pseudomonadati</taxon>
        <taxon>Pseudomonadota</taxon>
        <taxon>Betaproteobacteria</taxon>
        <taxon>Neisseriales</taxon>
        <taxon>Chromobacteriaceae</taxon>
        <taxon>Chromobacterium</taxon>
    </lineage>
</organism>